<evidence type="ECO:0000313" key="1">
    <source>
        <dbReference type="EMBL" id="HGZ10860.1"/>
    </source>
</evidence>
<proteinExistence type="predicted"/>
<protein>
    <submittedName>
        <fullName evidence="1">Uncharacterized protein</fullName>
    </submittedName>
</protein>
<comment type="caution">
    <text evidence="1">The sequence shown here is derived from an EMBL/GenBank/DDBJ whole genome shotgun (WGS) entry which is preliminary data.</text>
</comment>
<sequence length="196" mass="22110">MTWLVVATGVVLITLGVKTTLAQSFGIAGFPSGYPPLALLAVSGQTSMEAQMTGERPLTSTAPQSAKILPELAPLLEKDREGLTLRLPQNFRISFRYSHERSAGMAEHLFQPPLLFKYSMEYRLLPNLQVGMSGFLYQPPQDHLTYLQQRRTVLGWGPKLSYDLGRWTFAFQTQMERGLNDGTPGLQNWLRIWYAF</sequence>
<dbReference type="EMBL" id="DTKJ01000014">
    <property type="protein sequence ID" value="HGZ10860.1"/>
    <property type="molecule type" value="Genomic_DNA"/>
</dbReference>
<accession>A0A7C5EKY3</accession>
<gene>
    <name evidence="1" type="ORF">ENW48_01415</name>
</gene>
<reference evidence="1" key="1">
    <citation type="journal article" date="2020" name="mSystems">
        <title>Genome- and Community-Level Interaction Insights into Carbon Utilization and Element Cycling Functions of Hydrothermarchaeota in Hydrothermal Sediment.</title>
        <authorList>
            <person name="Zhou Z."/>
            <person name="Liu Y."/>
            <person name="Xu W."/>
            <person name="Pan J."/>
            <person name="Luo Z.H."/>
            <person name="Li M."/>
        </authorList>
    </citation>
    <scope>NUCLEOTIDE SEQUENCE [LARGE SCALE GENOMIC DNA]</scope>
    <source>
        <strain evidence="1">SpSt-853</strain>
    </source>
</reference>
<dbReference type="AlphaFoldDB" id="A0A7C5EKY3"/>
<organism evidence="1">
    <name type="scientific">Desulfobacca acetoxidans</name>
    <dbReference type="NCBI Taxonomy" id="60893"/>
    <lineage>
        <taxon>Bacteria</taxon>
        <taxon>Pseudomonadati</taxon>
        <taxon>Thermodesulfobacteriota</taxon>
        <taxon>Desulfobaccia</taxon>
        <taxon>Desulfobaccales</taxon>
        <taxon>Desulfobaccaceae</taxon>
        <taxon>Desulfobacca</taxon>
    </lineage>
</organism>
<name>A0A7C5EKY3_9BACT</name>